<keyword evidence="6" id="KW-0029">Amino-acid transport</keyword>
<name>A0ABV4E3N4_9GAMM</name>
<evidence type="ECO:0000256" key="8">
    <source>
        <dbReference type="ARBA" id="ARBA00023136"/>
    </source>
</evidence>
<evidence type="ECO:0000256" key="2">
    <source>
        <dbReference type="ARBA" id="ARBA00022448"/>
    </source>
</evidence>
<evidence type="ECO:0000256" key="1">
    <source>
        <dbReference type="ARBA" id="ARBA00004429"/>
    </source>
</evidence>
<feature type="transmembrane region" description="Helical" evidence="9">
    <location>
        <begin position="146"/>
        <end position="167"/>
    </location>
</feature>
<keyword evidence="2" id="KW-0813">Transport</keyword>
<dbReference type="EMBL" id="JBGFFX010000001">
    <property type="protein sequence ID" value="MEY8769526.1"/>
    <property type="molecule type" value="Genomic_DNA"/>
</dbReference>
<dbReference type="Pfam" id="PF03222">
    <property type="entry name" value="Trp_Tyr_perm"/>
    <property type="match status" value="1"/>
</dbReference>
<dbReference type="PRINTS" id="PR00166">
    <property type="entry name" value="AROAAPRMEASE"/>
</dbReference>
<evidence type="ECO:0000256" key="5">
    <source>
        <dbReference type="ARBA" id="ARBA00022692"/>
    </source>
</evidence>
<keyword evidence="11" id="KW-1185">Reference proteome</keyword>
<evidence type="ECO:0000256" key="7">
    <source>
        <dbReference type="ARBA" id="ARBA00022989"/>
    </source>
</evidence>
<accession>A0ABV4E3N4</accession>
<gene>
    <name evidence="10" type="ORF">AB6T85_03600</name>
</gene>
<organism evidence="10 11">
    <name type="scientific">Erwinia aeris</name>
    <dbReference type="NCBI Taxonomy" id="3239803"/>
    <lineage>
        <taxon>Bacteria</taxon>
        <taxon>Pseudomonadati</taxon>
        <taxon>Pseudomonadota</taxon>
        <taxon>Gammaproteobacteria</taxon>
        <taxon>Enterobacterales</taxon>
        <taxon>Erwiniaceae</taxon>
        <taxon>Erwinia</taxon>
    </lineage>
</organism>
<dbReference type="Gene3D" id="1.20.1740.10">
    <property type="entry name" value="Amino acid/polyamine transporter I"/>
    <property type="match status" value="1"/>
</dbReference>
<evidence type="ECO:0000313" key="11">
    <source>
        <dbReference type="Proteomes" id="UP001565243"/>
    </source>
</evidence>
<feature type="transmembrane region" description="Helical" evidence="9">
    <location>
        <begin position="219"/>
        <end position="237"/>
    </location>
</feature>
<feature type="transmembrane region" description="Helical" evidence="9">
    <location>
        <begin position="278"/>
        <end position="303"/>
    </location>
</feature>
<protein>
    <submittedName>
        <fullName evidence="10">Aromatic amino acid transport family protein</fullName>
    </submittedName>
</protein>
<dbReference type="InterPro" id="IPR018227">
    <property type="entry name" value="Amino_acid_transport_2"/>
</dbReference>
<keyword evidence="4" id="KW-0997">Cell inner membrane</keyword>
<keyword evidence="8 9" id="KW-0472">Membrane</keyword>
<evidence type="ECO:0000256" key="3">
    <source>
        <dbReference type="ARBA" id="ARBA00022475"/>
    </source>
</evidence>
<feature type="transmembrane region" description="Helical" evidence="9">
    <location>
        <begin position="187"/>
        <end position="207"/>
    </location>
</feature>
<reference evidence="10 11" key="1">
    <citation type="submission" date="2024-07" db="EMBL/GenBank/DDBJ databases">
        <authorList>
            <person name="Hebao G."/>
        </authorList>
    </citation>
    <scope>NUCLEOTIDE SEQUENCE [LARGE SCALE GENOMIC DNA]</scope>
    <source>
        <strain evidence="10 11">ACCC 02193</strain>
    </source>
</reference>
<dbReference type="PANTHER" id="PTHR46997">
    <property type="entry name" value="LOW AFFINITY TRYPTOPHAN PERMEASE-RELATED"/>
    <property type="match status" value="1"/>
</dbReference>
<feature type="transmembrane region" description="Helical" evidence="9">
    <location>
        <begin position="43"/>
        <end position="62"/>
    </location>
</feature>
<dbReference type="InterPro" id="IPR013059">
    <property type="entry name" value="Trp_tyr_transpt"/>
</dbReference>
<comment type="caution">
    <text evidence="10">The sequence shown here is derived from an EMBL/GenBank/DDBJ whole genome shotgun (WGS) entry which is preliminary data.</text>
</comment>
<feature type="transmembrane region" description="Helical" evidence="9">
    <location>
        <begin position="12"/>
        <end position="31"/>
    </location>
</feature>
<dbReference type="PANTHER" id="PTHR46997:SF2">
    <property type="entry name" value="TYROSINE-SPECIFIC TRANSPORT SYSTEM"/>
    <property type="match status" value="1"/>
</dbReference>
<feature type="transmembrane region" description="Helical" evidence="9">
    <location>
        <begin position="341"/>
        <end position="363"/>
    </location>
</feature>
<feature type="transmembrane region" description="Helical" evidence="9">
    <location>
        <begin position="384"/>
        <end position="402"/>
    </location>
</feature>
<keyword evidence="7 9" id="KW-1133">Transmembrane helix</keyword>
<dbReference type="Proteomes" id="UP001565243">
    <property type="component" value="Unassembled WGS sequence"/>
</dbReference>
<feature type="transmembrane region" description="Helical" evidence="9">
    <location>
        <begin position="122"/>
        <end position="139"/>
    </location>
</feature>
<dbReference type="RefSeq" id="WP_253454406.1">
    <property type="nucleotide sequence ID" value="NZ_JBGFFX010000001.1"/>
</dbReference>
<evidence type="ECO:0000256" key="6">
    <source>
        <dbReference type="ARBA" id="ARBA00022970"/>
    </source>
</evidence>
<sequence length="403" mass="43970">MMKNIAGLSHGTTLVVATIVGGGMFALPLALENVWFTKGVITLSISAFFMLLTGLMLVDVNLRFPSGTSFHTFTKDLLGHRISVIVNASFLFVLYVITYAYISGASSAFSGVLNKLFGINGATWSVLLITFLVSSLIYMGGSTANYVISFFVAAKFITFFLATGSLLESVKLQYLTDNPELNGVSSFILIIPVCIISFGFHGSIPSLIKIYGRTNYKKVVGSLCAGVFISAFIYYYWLTLSMGVVDKATFAEIKRSGGNIGPFIRMIEGAKAVASMEVILVFFAMFAILSSLLSASLGLCDYFRDLLKNRMVKKNEMLPVLLTYLPPALFCIIKPDGFLLAISYAGIALVIWAVLLPPVLLLVARKKGVAATYHFPLSDNTLKLFLMVGTLMWIFMVAEVFIN</sequence>
<feature type="transmembrane region" description="Helical" evidence="9">
    <location>
        <begin position="82"/>
        <end position="102"/>
    </location>
</feature>
<evidence type="ECO:0000256" key="4">
    <source>
        <dbReference type="ARBA" id="ARBA00022519"/>
    </source>
</evidence>
<evidence type="ECO:0000313" key="10">
    <source>
        <dbReference type="EMBL" id="MEY8769526.1"/>
    </source>
</evidence>
<feature type="transmembrane region" description="Helical" evidence="9">
    <location>
        <begin position="315"/>
        <end position="335"/>
    </location>
</feature>
<evidence type="ECO:0000256" key="9">
    <source>
        <dbReference type="SAM" id="Phobius"/>
    </source>
</evidence>
<keyword evidence="5 9" id="KW-0812">Transmembrane</keyword>
<proteinExistence type="predicted"/>
<keyword evidence="3" id="KW-1003">Cell membrane</keyword>
<comment type="subcellular location">
    <subcellularLocation>
        <location evidence="1">Cell inner membrane</location>
        <topology evidence="1">Multi-pass membrane protein</topology>
    </subcellularLocation>
</comment>